<dbReference type="GO" id="GO:0051125">
    <property type="term" value="P:regulation of actin nucleation"/>
    <property type="evidence" value="ECO:0007669"/>
    <property type="project" value="TreeGrafter"/>
</dbReference>
<evidence type="ECO:0000313" key="4">
    <source>
        <dbReference type="EMBL" id="CAF3646094.1"/>
    </source>
</evidence>
<dbReference type="PANTHER" id="PTHR15691:SF6">
    <property type="entry name" value="WASH COMPLEX SUBUNIT 5"/>
    <property type="match status" value="1"/>
</dbReference>
<dbReference type="GO" id="GO:0007032">
    <property type="term" value="P:endosome organization"/>
    <property type="evidence" value="ECO:0007669"/>
    <property type="project" value="TreeGrafter"/>
</dbReference>
<name>A0A8S2HIL9_9BILA</name>
<accession>A0A8S2HIL9</accession>
<dbReference type="Proteomes" id="UP000677228">
    <property type="component" value="Unassembled WGS sequence"/>
</dbReference>
<evidence type="ECO:0000256" key="1">
    <source>
        <dbReference type="ARBA" id="ARBA00006224"/>
    </source>
</evidence>
<reference evidence="4" key="1">
    <citation type="submission" date="2021-02" db="EMBL/GenBank/DDBJ databases">
        <authorList>
            <person name="Nowell W R."/>
        </authorList>
    </citation>
    <scope>NUCLEOTIDE SEQUENCE</scope>
</reference>
<evidence type="ECO:0000313" key="3">
    <source>
        <dbReference type="EMBL" id="CAF0861269.1"/>
    </source>
</evidence>
<dbReference type="GO" id="GO:0071203">
    <property type="term" value="C:WASH complex"/>
    <property type="evidence" value="ECO:0007669"/>
    <property type="project" value="InterPro"/>
</dbReference>
<feature type="region of interest" description="Disordered" evidence="2">
    <location>
        <begin position="1"/>
        <end position="21"/>
    </location>
</feature>
<sequence>MPVHARGHGNSRSTTTDNCKDLCQPEMGQKYSKQLSMSDFLASNNPCGQTILQLVATGNAIISELLRLSDYVPPVFKVANVKDAGKYGEIIFDFSYFPKQEYYDDLINGRPDLQDTDDEFRENNLTLLTRFYQAFESVHKYGIEFNRLVQIEGSQKNILPVDDFIILRYVEDLMNGTYLQQTVENVIANEAGKQLMTEAVYLFGVMLIILDLKYDAAARERMIVSYFRYSGKRNALDSNIDEVGKLLARNDGFSLQPYRRPPGYPENYFKRIGFREDIIGMIIGRLRSDDIYNQKKAYTELEHQTTAFATQAAMIYVLLYFYPDILHNKPAVMREIVDKHFADNWVINLYMGITVNLIDAWDQYKAAKAALNNTLDIQAVKNRAQIVYSSIGKLNTQVEQYLTEGVLIEDYVLKNISQLLRFMKECNICLRWIILHTSELPIGADTNKRCKQMLNLTISEAHYNPAEVFQLLLNTAQFEFNLKEIVSQLLVEKYDRWNANKREAIERLLELADVFSGAKPLTRVEKNDNLQAWFRNVAKKIETLDFDDWTSAGRQTNQIMTALDEVQQFHELDTNMQVKQFLNDNKRLLSTMILLNNVQESTLSIMELVADLSYAWIIIDSFTLVMQQGIKRNPSLVTKLRATFLKLSSALDLPLVRINQVGSKDLMTVSQYYSGELVAYVRKVLQIIPETMFTMLAKIIQLQTNTLKELPLRAEKDKLREYAQLDERYQVAKLTHDISVFTEGMLMMKTTLVGIVKLDPKRVLEDGIRKELVKQVATALHNGLTFNPRAKGSELIAKLDALGIQMEGFRRSFEYVQDYVSIYGLKIWQEEVSRIINYNVEQESNSFLKQKVYDFQSSFQNRHIPIPRIAPLGDGSVNFMGRLCREILRVTDPKQTYYAEQRNTWYDWRTKQPIVDILLFRKIHRAVGSFGLNGLDRLLSFMIVKELQVLTDTIQSVFTQRESADMLDSFQRQLMPIDSLISK</sequence>
<organism evidence="4 5">
    <name type="scientific">Didymodactylos carnosus</name>
    <dbReference type="NCBI Taxonomy" id="1234261"/>
    <lineage>
        <taxon>Eukaryota</taxon>
        <taxon>Metazoa</taxon>
        <taxon>Spiralia</taxon>
        <taxon>Gnathifera</taxon>
        <taxon>Rotifera</taxon>
        <taxon>Eurotatoria</taxon>
        <taxon>Bdelloidea</taxon>
        <taxon>Philodinida</taxon>
        <taxon>Philodinidae</taxon>
        <taxon>Didymodactylos</taxon>
    </lineage>
</organism>
<comment type="caution">
    <text evidence="4">The sequence shown here is derived from an EMBL/GenBank/DDBJ whole genome shotgun (WGS) entry which is preliminary data.</text>
</comment>
<dbReference type="AlphaFoldDB" id="A0A8S2HIL9"/>
<dbReference type="EMBL" id="CAJOBA010002467">
    <property type="protein sequence ID" value="CAF3646094.1"/>
    <property type="molecule type" value="Genomic_DNA"/>
</dbReference>
<dbReference type="GO" id="GO:0140285">
    <property type="term" value="P:endosome fission"/>
    <property type="evidence" value="ECO:0007669"/>
    <property type="project" value="TreeGrafter"/>
</dbReference>
<evidence type="ECO:0000313" key="5">
    <source>
        <dbReference type="Proteomes" id="UP000682733"/>
    </source>
</evidence>
<gene>
    <name evidence="3" type="ORF">OVA965_LOCUS7647</name>
    <name evidence="4" type="ORF">TMI583_LOCUS7642</name>
</gene>
<dbReference type="EMBL" id="CAJNOK010002467">
    <property type="protein sequence ID" value="CAF0861269.1"/>
    <property type="molecule type" value="Genomic_DNA"/>
</dbReference>
<evidence type="ECO:0000256" key="2">
    <source>
        <dbReference type="SAM" id="MobiDB-lite"/>
    </source>
</evidence>
<dbReference type="Proteomes" id="UP000682733">
    <property type="component" value="Unassembled WGS sequence"/>
</dbReference>
<dbReference type="GO" id="GO:0030041">
    <property type="term" value="P:actin filament polymerization"/>
    <property type="evidence" value="ECO:0007669"/>
    <property type="project" value="TreeGrafter"/>
</dbReference>
<dbReference type="GO" id="GO:0005768">
    <property type="term" value="C:endosome"/>
    <property type="evidence" value="ECO:0007669"/>
    <property type="project" value="TreeGrafter"/>
</dbReference>
<proteinExistence type="inferred from homology"/>
<comment type="similarity">
    <text evidence="1">Belongs to the strumpellin family.</text>
</comment>
<evidence type="ECO:0008006" key="6">
    <source>
        <dbReference type="Google" id="ProtNLM"/>
    </source>
</evidence>
<dbReference type="Pfam" id="PF10266">
    <property type="entry name" value="Strumpellin"/>
    <property type="match status" value="2"/>
</dbReference>
<dbReference type="InterPro" id="IPR019393">
    <property type="entry name" value="WASH_strumpellin"/>
</dbReference>
<dbReference type="PANTHER" id="PTHR15691">
    <property type="entry name" value="WASH COMPLEX SUBUNIT 5"/>
    <property type="match status" value="1"/>
</dbReference>
<protein>
    <recommendedName>
        <fullName evidence="6">WASH complex subunit strumpellin</fullName>
    </recommendedName>
</protein>